<feature type="domain" description="HTH araC/xylS-type" evidence="4">
    <location>
        <begin position="185"/>
        <end position="283"/>
    </location>
</feature>
<protein>
    <submittedName>
        <fullName evidence="5">Helix-turn-helix domain-containing protein</fullName>
    </submittedName>
</protein>
<dbReference type="Gene3D" id="1.10.10.60">
    <property type="entry name" value="Homeodomain-like"/>
    <property type="match status" value="2"/>
</dbReference>
<comment type="caution">
    <text evidence="5">The sequence shown here is derived from an EMBL/GenBank/DDBJ whole genome shotgun (WGS) entry which is preliminary data.</text>
</comment>
<dbReference type="GO" id="GO:0043565">
    <property type="term" value="F:sequence-specific DNA binding"/>
    <property type="evidence" value="ECO:0007669"/>
    <property type="project" value="InterPro"/>
</dbReference>
<dbReference type="Proteomes" id="UP000559010">
    <property type="component" value="Unassembled WGS sequence"/>
</dbReference>
<evidence type="ECO:0000256" key="1">
    <source>
        <dbReference type="ARBA" id="ARBA00023015"/>
    </source>
</evidence>
<proteinExistence type="predicted"/>
<keyword evidence="6" id="KW-1185">Reference proteome</keyword>
<keyword evidence="1" id="KW-0805">Transcription regulation</keyword>
<dbReference type="EMBL" id="JABBNU010000012">
    <property type="protein sequence ID" value="NMM50374.1"/>
    <property type="molecule type" value="Genomic_DNA"/>
</dbReference>
<dbReference type="Pfam" id="PF12833">
    <property type="entry name" value="HTH_18"/>
    <property type="match status" value="1"/>
</dbReference>
<dbReference type="AlphaFoldDB" id="A0A848J7G7"/>
<evidence type="ECO:0000259" key="4">
    <source>
        <dbReference type="PROSITE" id="PS01124"/>
    </source>
</evidence>
<dbReference type="PRINTS" id="PR00032">
    <property type="entry name" value="HTHARAC"/>
</dbReference>
<dbReference type="SUPFAM" id="SSF46689">
    <property type="entry name" value="Homeodomain-like"/>
    <property type="match status" value="2"/>
</dbReference>
<dbReference type="InterPro" id="IPR020449">
    <property type="entry name" value="Tscrpt_reg_AraC-type_HTH"/>
</dbReference>
<dbReference type="Gene3D" id="2.60.120.10">
    <property type="entry name" value="Jelly Rolls"/>
    <property type="match status" value="1"/>
</dbReference>
<evidence type="ECO:0000256" key="2">
    <source>
        <dbReference type="ARBA" id="ARBA00023125"/>
    </source>
</evidence>
<sequence>MKVLPFKVPKAVNSSFLIQVDDELHFYDILHKHPEFQLTVIIESDGTALIGDYVGNFKPGDVFLIASNVPHVFKNDNRFYEEENENRAYSVTIFFNDNLFGDKFFSLPETHFIGEFIKKHQSLKIDPQTAKLLRPRIEGIKEMDNLNKVIELLSILQILASSSEHQILTSELRNNYTESQAKRINDIYQFTLNEFQRDITLEEVAEISNMTVQSFCRYFKKRTRKTYIQFLTEMRISYACKKLQEEDLSITGICLLSGFNNLSNFNRKFKEVTGLTPSDYRKINHNL</sequence>
<gene>
    <name evidence="5" type="ORF">HH304_18335</name>
</gene>
<accession>A0A848J7G7</accession>
<dbReference type="PROSITE" id="PS00041">
    <property type="entry name" value="HTH_ARAC_FAMILY_1"/>
    <property type="match status" value="1"/>
</dbReference>
<organism evidence="5 6">
    <name type="scientific">Marinigracilibium pacificum</name>
    <dbReference type="NCBI Taxonomy" id="2729599"/>
    <lineage>
        <taxon>Bacteria</taxon>
        <taxon>Pseudomonadati</taxon>
        <taxon>Bacteroidota</taxon>
        <taxon>Cytophagia</taxon>
        <taxon>Cytophagales</taxon>
        <taxon>Flammeovirgaceae</taxon>
        <taxon>Marinigracilibium</taxon>
    </lineage>
</organism>
<dbReference type="PANTHER" id="PTHR43280">
    <property type="entry name" value="ARAC-FAMILY TRANSCRIPTIONAL REGULATOR"/>
    <property type="match status" value="1"/>
</dbReference>
<dbReference type="SMART" id="SM00342">
    <property type="entry name" value="HTH_ARAC"/>
    <property type="match status" value="1"/>
</dbReference>
<evidence type="ECO:0000256" key="3">
    <source>
        <dbReference type="ARBA" id="ARBA00023163"/>
    </source>
</evidence>
<dbReference type="GO" id="GO:0003700">
    <property type="term" value="F:DNA-binding transcription factor activity"/>
    <property type="evidence" value="ECO:0007669"/>
    <property type="project" value="InterPro"/>
</dbReference>
<keyword evidence="3" id="KW-0804">Transcription</keyword>
<dbReference type="InterPro" id="IPR009057">
    <property type="entry name" value="Homeodomain-like_sf"/>
</dbReference>
<dbReference type="RefSeq" id="WP_169684738.1">
    <property type="nucleotide sequence ID" value="NZ_JABBNU010000012.1"/>
</dbReference>
<dbReference type="InterPro" id="IPR018062">
    <property type="entry name" value="HTH_AraC-typ_CS"/>
</dbReference>
<dbReference type="InterPro" id="IPR014710">
    <property type="entry name" value="RmlC-like_jellyroll"/>
</dbReference>
<reference evidence="5 6" key="1">
    <citation type="submission" date="2020-04" db="EMBL/GenBank/DDBJ databases">
        <title>Flammeovirgaceae bacterium KN852 isolated from deep sea.</title>
        <authorList>
            <person name="Zhang D.-C."/>
        </authorList>
    </citation>
    <scope>NUCLEOTIDE SEQUENCE [LARGE SCALE GENOMIC DNA]</scope>
    <source>
        <strain evidence="5 6">KN852</strain>
    </source>
</reference>
<name>A0A848J7G7_9BACT</name>
<evidence type="ECO:0000313" key="6">
    <source>
        <dbReference type="Proteomes" id="UP000559010"/>
    </source>
</evidence>
<dbReference type="PANTHER" id="PTHR43280:SF27">
    <property type="entry name" value="TRANSCRIPTIONAL REGULATOR MTLR"/>
    <property type="match status" value="1"/>
</dbReference>
<keyword evidence="2" id="KW-0238">DNA-binding</keyword>
<evidence type="ECO:0000313" key="5">
    <source>
        <dbReference type="EMBL" id="NMM50374.1"/>
    </source>
</evidence>
<dbReference type="InterPro" id="IPR011051">
    <property type="entry name" value="RmlC_Cupin_sf"/>
</dbReference>
<dbReference type="PROSITE" id="PS01124">
    <property type="entry name" value="HTH_ARAC_FAMILY_2"/>
    <property type="match status" value="1"/>
</dbReference>
<dbReference type="SUPFAM" id="SSF51182">
    <property type="entry name" value="RmlC-like cupins"/>
    <property type="match status" value="1"/>
</dbReference>
<dbReference type="InterPro" id="IPR018060">
    <property type="entry name" value="HTH_AraC"/>
</dbReference>